<dbReference type="EMBL" id="JAUFPX010000006">
    <property type="protein sequence ID" value="MDN3591077.1"/>
    <property type="molecule type" value="Genomic_DNA"/>
</dbReference>
<gene>
    <name evidence="2" type="ORF">QWZ12_10680</name>
</gene>
<evidence type="ECO:0000313" key="2">
    <source>
        <dbReference type="EMBL" id="MDN3591077.1"/>
    </source>
</evidence>
<dbReference type="RefSeq" id="WP_238222176.1">
    <property type="nucleotide sequence ID" value="NZ_BPQD01000003.1"/>
</dbReference>
<keyword evidence="3" id="KW-1185">Reference proteome</keyword>
<evidence type="ECO:0000313" key="3">
    <source>
        <dbReference type="Proteomes" id="UP001224644"/>
    </source>
</evidence>
<name>A0ABT8BG07_9HYPH</name>
<organism evidence="2 3">
    <name type="scientific">Methylobacterium adhaesivum</name>
    <dbReference type="NCBI Taxonomy" id="333297"/>
    <lineage>
        <taxon>Bacteria</taxon>
        <taxon>Pseudomonadati</taxon>
        <taxon>Pseudomonadota</taxon>
        <taxon>Alphaproteobacteria</taxon>
        <taxon>Hyphomicrobiales</taxon>
        <taxon>Methylobacteriaceae</taxon>
        <taxon>Methylobacterium</taxon>
    </lineage>
</organism>
<protein>
    <submittedName>
        <fullName evidence="2">Uncharacterized protein</fullName>
    </submittedName>
</protein>
<proteinExistence type="predicted"/>
<sequence>MTQIPPAPHGNEQPTEFDVAGQAWLTFWRTVWLDLPLAWAREADRFLYRWGRPTDTGTAGPGSHASTNFNQAADTIPLGLGD</sequence>
<comment type="caution">
    <text evidence="2">The sequence shown here is derived from an EMBL/GenBank/DDBJ whole genome shotgun (WGS) entry which is preliminary data.</text>
</comment>
<dbReference type="Proteomes" id="UP001224644">
    <property type="component" value="Unassembled WGS sequence"/>
</dbReference>
<feature type="region of interest" description="Disordered" evidence="1">
    <location>
        <begin position="51"/>
        <end position="82"/>
    </location>
</feature>
<accession>A0ABT8BG07</accession>
<feature type="compositionally biased region" description="Polar residues" evidence="1">
    <location>
        <begin position="64"/>
        <end position="73"/>
    </location>
</feature>
<reference evidence="3" key="1">
    <citation type="journal article" date="2019" name="Int. J. Syst. Evol. Microbiol.">
        <title>The Global Catalogue of Microorganisms (GCM) 10K type strain sequencing project: providing services to taxonomists for standard genome sequencing and annotation.</title>
        <authorList>
            <consortium name="The Broad Institute Genomics Platform"/>
            <consortium name="The Broad Institute Genome Sequencing Center for Infectious Disease"/>
            <person name="Wu L."/>
            <person name="Ma J."/>
        </authorList>
    </citation>
    <scope>NUCLEOTIDE SEQUENCE [LARGE SCALE GENOMIC DNA]</scope>
    <source>
        <strain evidence="3">CECT 7069</strain>
    </source>
</reference>
<evidence type="ECO:0000256" key="1">
    <source>
        <dbReference type="SAM" id="MobiDB-lite"/>
    </source>
</evidence>